<dbReference type="PANTHER" id="PTHR11319:SF35">
    <property type="entry name" value="OUTER MEMBRANE PROTEIN PMPC-RELATED"/>
    <property type="match status" value="1"/>
</dbReference>
<keyword evidence="6" id="KW-1185">Reference proteome</keyword>
<proteinExistence type="predicted"/>
<feature type="disulfide bond" evidence="1">
    <location>
        <begin position="1822"/>
        <end position="1831"/>
    </location>
</feature>
<dbReference type="OrthoDB" id="409374at2759"/>
<keyword evidence="1" id="KW-0245">EGF-like domain</keyword>
<protein>
    <submittedName>
        <fullName evidence="5">Transmembrane protein, putative</fullName>
    </submittedName>
</protein>
<feature type="compositionally biased region" description="Low complexity" evidence="2">
    <location>
        <begin position="467"/>
        <end position="476"/>
    </location>
</feature>
<dbReference type="PANTHER" id="PTHR11319">
    <property type="entry name" value="G PROTEIN-COUPLED RECEPTOR-RELATED"/>
    <property type="match status" value="1"/>
</dbReference>
<evidence type="ECO:0000256" key="2">
    <source>
        <dbReference type="SAM" id="MobiDB-lite"/>
    </source>
</evidence>
<feature type="compositionally biased region" description="Low complexity" evidence="2">
    <location>
        <begin position="318"/>
        <end position="331"/>
    </location>
</feature>
<dbReference type="PROSITE" id="PS50026">
    <property type="entry name" value="EGF_3"/>
    <property type="match status" value="3"/>
</dbReference>
<feature type="compositionally biased region" description="Low complexity" evidence="2">
    <location>
        <begin position="75"/>
        <end position="94"/>
    </location>
</feature>
<dbReference type="Gene3D" id="2.10.25.10">
    <property type="entry name" value="Laminin"/>
    <property type="match status" value="2"/>
</dbReference>
<feature type="compositionally biased region" description="Polar residues" evidence="2">
    <location>
        <begin position="25"/>
        <end position="48"/>
    </location>
</feature>
<feature type="compositionally biased region" description="Polar residues" evidence="2">
    <location>
        <begin position="1"/>
        <end position="17"/>
    </location>
</feature>
<feature type="compositionally biased region" description="Polar residues" evidence="2">
    <location>
        <begin position="154"/>
        <end position="164"/>
    </location>
</feature>
<keyword evidence="3" id="KW-0472">Membrane</keyword>
<sequence>MSDTPTVSGSQSVSLSETEAKTKSLRSPTPTQSPNRTLSGSLSLQPTISKRKHTRSTTLSAEPATPSVSRSFELSVSRSRSPPTPSASQASSRSITLSDYTPSSQVSASVSRTPPNRTHSMSQSNSQSNSWEKTRASRSHTPIDSVTAHASPHASRSSTNSEEVSPTRTLSTSSSGTTTYSTTQTDTMSHDIASTTVTKSPIRTPSASLTAEKDTASLSTSQLQSASNSLSKEANTVTLSGTTSLTVSKSAPSVTSDSSQTPTWIYSISPSKDLSMSLPTMTSSLTDDRSGSFTASITNTVRIPTKSVSVSDTRDVSASKSSSTSFSQEVTESVGSATTSYTISLSNTSELNSTTIQVTWSRAITATRSRGTQSRTSEESASHSLSISAVASFTRSSTIRTKGALTPTYSSSNDVSLSDSYSAQVSVTAKTATFPTPSHTRSLILTPTPTLVSTPTHTISNTMSISVSSSVSSTRSTSRDANTGTISMTPEKSASHTPSRTWTPPDPSHSVSFTASLLPSLTKPSLSLTASHTLSSDRTNTVTVQVSNSYRTPTIHTLVALPFVFFPSDVTSWSANGVPILELHANSSTASSSSSQIDYIDVTLFAVDEDGQSSRSPYRSPIALSVESLPTYEERDILSVGAVGFPASLNITADNAILPAHAAVAMNGALPDPLCMMPATATITGTIQIGIHYIAMNMEYFTKTALVRTTAGVSSTSISTQGSFCLEAASIAQPNSSDGEGIDEPAKPSAMFFVTDVPQALALRETRMGYFSSAVDSPVLSRTSSSSIMPGATLSATPLQWAHLESTSDVESISLVFHFPPSPSVFSSLQNISVDSITVNIGIGSSHSAQIRNVTVVTCPPRYDTLHSVPLILFNATDGVVQMPYSVVSSVEPGDEWTCLVSSSAQPSTVANSSARRLSGCMLHCPIPPSFVLGDHRLLSPLIITVKSSSYLRLHQSEYFNVATVAWPHTLLVSDAALPQSAAPLIVAHARSYQVLLGTCFVKVSASNGAALTLPGNSTLSSIALSVFIANASIMLSEESGPSTPPIPLAQLGFDVAEITITRITSLLGLDIIANATGRIHNEGVMITFHGNWDDVCSREAEADDSAVNYTTTLQIVALLTRKAPSLATETIIGDIHHDINMTTSPLNVSIVCGAYHCAEMIDISDIAIIETNRSSDNITTNSSSINAPPAPAATTGARTASTMATTTIATTAATPTAITSVSGCAIDVFPVTTSCVAGEAIMIQLDQWWTTSYNNTIGNDSSSTTTGQLDDEYSFVLVHQNTTTFANGTTIVTLVNDTCINVTWSVSTISANCTLPSLPAAAVASIELVRTTSIVVDLAELSGSNVSVVARMDNALYYSDLKYDGCPKDSLNATCSNHGTCNVLTLACLCDANAVLGFWTDPTCSTCVAGYYGTACAGGCPGAGCSVCSGHGVCSDGVKGSGTCTCYNNANGGFWSSTDCSDCASSYYGVNCTALCLTDRVNGLVCGGHGTCSSGVSGTGQCSCNTGFVSTTTASCTVCASGYFSSSCVACPTGALFTGLACSGHGVCGDGVAGNGTCSCQLGYGGAGCSAVCPVVFSATCGWGSCAENSTCTCKWPISVNTTAGTCSTCASGYWGTKCVNVCTCVHGACNPSTKKKWGSCAENSTCTCKWPIAVNTTAGTCSTCASGYWGMKCVNVCTCVHGACNPSNGACTCSFGYWGSTCSEVCPGGVTTPCSGHGTCLPSNGTCVCYANTTFGFYTGTSCSTCNPLYNSPQCNIICPYDAVTLVPCASRGTCYNGTCSGRCIIGYFGPACDQECPGGAATPCTNHGTCDETSGVCTCDYGYAGNACQNICPPGDNTNAPCFAHGTCTDTGACSCYANSTAGFWAGVSCNDCGSSYSGASCTVLCSPSGGRVSNKVCVCSAGFVGASCSLLCPTGGADGSVCGNQGVCSAANATTAICTCNANYYGPACDAYCTVAGCQEVLGLYRPQCNVNTGTCECQVSSLGSFIGSLCDTCSYGYWGAECNSLCGCNNRACDRYTAQCQCSAGFGGGAWAGTDCSVCSDNYIGVGCVQRNIEVNNASSAMFGTVNDGYPASGIAFYDPLTSIVLVGSSPIGAFQTTSWSTQMTPLATIIVPSLALDCSVFNSSHLALRLMPSSSGQALPAMLLQRHALADGVVSTSLLVSRSSDNSSNVSSSCAQRQVRLYDAESANATFTVVTNTNNASISASSSSACVMFAEGATWTLQCPTALLPPNGIFSLTLPSSVVWMGFVGSVAVVTWTVPVSTLVWGLRVIRLPSSSNRSASVILTTTSQAVYVADCELLGGCPTVGYCVSPFMAANLSSSSSTASGAAWNRTVIVCGASSALSTGNSLIFFALDYATGQKVGSSAVVPSASGISSSVVDVGYNNAIFSFVGATTAMLCRIQLTNPLTLITLFSVERVNGDRPAVVQMTLNTTTRTLWLSAATTDAVQAVSVNLFSISIVQPAVFDQRGGVTVTVTGIGFVPDPTPLCDFHSNDTLTTPSASSTHAVFVNSTTLLCIAAAVSMYDASCSTLMLNVWYGGRVTTTTLGGTTRPLSVTLDNATTSLSGGMPRTFHTANTAITLSGFGFVTGATQATCRIEEADGTVVAELPAIPTGVTVAYCNQTTTIAATKVNAGIRYSHDGFVYSTSMTLFAVVGEWGGIIATVIDGSSSSSSTSTVQAQLASLVSAITIETTDALGNVLGLLDSSSKQMICSSIDPVLVSDVTAQQPLFTTSSTTILTATNGVVTFTNVQLASPDTGTQTLYFFPTLDRTISATVVLTIVPGQPSSISFATGTSEASWASGVTATFTIPEFSAVIFDVVGNTVTDSTNLPSSATVQYTNVVPPVAEATSTATTTVVVTFAASLDTKTSSYVFTGLSTISPFGTSVILRFTTSDSSIQSMLYTMAQETCGTGSYGVAGGYECFTCPAAASCDGTTAITAAPGYWRGTVTSPYLYACSPADSCASSTTCAAGYEGAICGSCQAGYGRAVSSCNICGSLVAPWIFAVLIVLGFIAGVWALALRTVAFSSPADAEARIVELPAKPSSVSILVKIALSHVQIVSLLPLKRLAVGFVASALSSSGSWSVVTPGFLNVACAIGRRAVNEMYATVALAGLAGLGCCVVAYGVAYFDDRRFREKAHRSAVAQRARVAKEAKASPVLFRAADEAHSAALFHSKKHCNEVLRNHMQLLEEYTGDGRRTHVDPDDVEGWLNLEFDHIVDTENGTINGNGRSDEDFIPLDDLAAAANDGVGPTDGIAKLGVRRPEIWHRVVNLSLLGFLVVTFILYPTVVQAAVRVISCRTVELGDGNSVSVLGYDPQIDCTTSDYVAGEVPAAAVLVAFGAGVPLLCPLAVIFAQRYTCDGSTERARQLFFFVTGGYRLWFWEGIVLARKAVIVVVVVLVGDDQVVCIICMWLLGIFLALNLVLKPWEAEKLGRLETLSIGALCLTCLFLAAFTSSGSTMSEGMSMALVVAVAVINAAVLLTLVVEFTRQASNEVVELTGLEISPQWEIDSLRQQLAQLTRRLRRRHFARVADVSEMLESACRGTLTMLARRRRDITIGASKMELDKIHNELLEREKMMHYDWDLATCMSSSSGPTARSQFHGDAVIGYEKYHHDDDNGADFFMRPDANSTMQRVISPSSPVRGVSRQRNVFFFEMPDMQNAADIDNSTIMPSSPDRRRSSFQTPMQSDRRALTSRDSALRISALSFRMEKGSSSSSSHEDELSEASLPDDTRHPDIVNPFRQTCFEDNPWDVLVRSGQQREFMRSREQNFATADLGDVEPPLDMDATFSTVSASSTSASSAGPSMMDHKRRELQSRERAPAFARPWTAEQTWGQRGHGAESMTVAEPISFVEVHLPGIADEDFVGRAVNFDDDISVDSVQLRHLGEDSRIMTAPWGDEDFMIDPSLFEEDDECLVAHNPADVAASFRRAGKKGGDKFKPPRQIAFRSESTGRRAVETTINMIRSQYQGAARAFWAVLADVRTASQLMSIQKVLRLNHRLEVLLEELYQAEYAFLHTLWAYEHHVRSGQWDSTHQRQHGNNNNNNNISSTDEVRSISIGKRSSAPVTKNGSGQSSTEEDKLMSLDLNDCEFGSMELTTGSSMV</sequence>
<feature type="region of interest" description="Disordered" evidence="2">
    <location>
        <begin position="4035"/>
        <end position="4083"/>
    </location>
</feature>
<feature type="region of interest" description="Disordered" evidence="2">
    <location>
        <begin position="3712"/>
        <end position="3742"/>
    </location>
</feature>
<dbReference type="PROSITE" id="PS01186">
    <property type="entry name" value="EGF_2"/>
    <property type="match status" value="1"/>
</dbReference>
<feature type="region of interest" description="Disordered" evidence="2">
    <location>
        <begin position="467"/>
        <end position="508"/>
    </location>
</feature>
<reference evidence="6" key="1">
    <citation type="submission" date="2015-09" db="EMBL/GenBank/DDBJ databases">
        <authorList>
            <consortium name="Pathogen Informatics"/>
        </authorList>
    </citation>
    <scope>NUCLEOTIDE SEQUENCE [LARGE SCALE GENOMIC DNA]</scope>
    <source>
        <strain evidence="6">Lake Konstanz</strain>
    </source>
</reference>
<feature type="domain" description="EGF-like" evidence="4">
    <location>
        <begin position="1917"/>
        <end position="1954"/>
    </location>
</feature>
<evidence type="ECO:0000313" key="6">
    <source>
        <dbReference type="Proteomes" id="UP000051952"/>
    </source>
</evidence>
<evidence type="ECO:0000256" key="1">
    <source>
        <dbReference type="PROSITE-ProRule" id="PRU00076"/>
    </source>
</evidence>
<feature type="region of interest" description="Disordered" evidence="2">
    <location>
        <begin position="1"/>
        <end position="217"/>
    </location>
</feature>
<feature type="compositionally biased region" description="Polar residues" evidence="2">
    <location>
        <begin position="56"/>
        <end position="74"/>
    </location>
</feature>
<dbReference type="SMART" id="SM00180">
    <property type="entry name" value="EGF_Lam"/>
    <property type="match status" value="5"/>
</dbReference>
<evidence type="ECO:0000259" key="4">
    <source>
        <dbReference type="PROSITE" id="PS50026"/>
    </source>
</evidence>
<feature type="region of interest" description="Disordered" evidence="2">
    <location>
        <begin position="3667"/>
        <end position="3699"/>
    </location>
</feature>
<feature type="domain" description="EGF-like" evidence="4">
    <location>
        <begin position="1534"/>
        <end position="1571"/>
    </location>
</feature>
<feature type="compositionally biased region" description="Polar residues" evidence="2">
    <location>
        <begin position="4068"/>
        <end position="4079"/>
    </location>
</feature>
<feature type="region of interest" description="Disordered" evidence="2">
    <location>
        <begin position="1180"/>
        <end position="1199"/>
    </location>
</feature>
<evidence type="ECO:0000313" key="5">
    <source>
        <dbReference type="EMBL" id="CUF43832.1"/>
    </source>
</evidence>
<name>A0A0S4IME9_BODSA</name>
<feature type="transmembrane region" description="Helical" evidence="3">
    <location>
        <begin position="3336"/>
        <end position="3362"/>
    </location>
</feature>
<keyword evidence="3 5" id="KW-0812">Transmembrane</keyword>
<dbReference type="EMBL" id="CYKH01000324">
    <property type="protein sequence ID" value="CUF43832.1"/>
    <property type="molecule type" value="Genomic_DNA"/>
</dbReference>
<comment type="caution">
    <text evidence="1">Lacks conserved residue(s) required for the propagation of feature annotation.</text>
</comment>
<dbReference type="PROSITE" id="PS00022">
    <property type="entry name" value="EGF_1"/>
    <property type="match status" value="4"/>
</dbReference>
<feature type="transmembrane region" description="Helical" evidence="3">
    <location>
        <begin position="3072"/>
        <end position="3090"/>
    </location>
</feature>
<dbReference type="InterPro" id="IPR002049">
    <property type="entry name" value="LE_dom"/>
</dbReference>
<feature type="compositionally biased region" description="Low complexity" evidence="2">
    <location>
        <begin position="166"/>
        <end position="187"/>
    </location>
</feature>
<feature type="transmembrane region" description="Helical" evidence="3">
    <location>
        <begin position="3383"/>
        <end position="3403"/>
    </location>
</feature>
<dbReference type="VEuPathDB" id="TriTrypDB:BSAL_62520"/>
<evidence type="ECO:0000256" key="3">
    <source>
        <dbReference type="SAM" id="Phobius"/>
    </source>
</evidence>
<dbReference type="InterPro" id="IPR000742">
    <property type="entry name" value="EGF"/>
</dbReference>
<feature type="compositionally biased region" description="Polar residues" evidence="2">
    <location>
        <begin position="95"/>
        <end position="119"/>
    </location>
</feature>
<accession>A0A0S4IME9</accession>
<keyword evidence="3" id="KW-1133">Transmembrane helix</keyword>
<feature type="transmembrane region" description="Helical" evidence="3">
    <location>
        <begin position="3469"/>
        <end position="3489"/>
    </location>
</feature>
<feature type="domain" description="EGF-like" evidence="4">
    <location>
        <begin position="1796"/>
        <end position="1832"/>
    </location>
</feature>
<keyword evidence="1" id="KW-1015">Disulfide bond</keyword>
<organism evidence="5 6">
    <name type="scientific">Bodo saltans</name>
    <name type="common">Flagellated protozoan</name>
    <dbReference type="NCBI Taxonomy" id="75058"/>
    <lineage>
        <taxon>Eukaryota</taxon>
        <taxon>Discoba</taxon>
        <taxon>Euglenozoa</taxon>
        <taxon>Kinetoplastea</taxon>
        <taxon>Metakinetoplastina</taxon>
        <taxon>Eubodonida</taxon>
        <taxon>Bodonidae</taxon>
        <taxon>Bodo</taxon>
    </lineage>
</organism>
<dbReference type="Proteomes" id="UP000051952">
    <property type="component" value="Unassembled WGS sequence"/>
</dbReference>
<dbReference type="SMART" id="SM00181">
    <property type="entry name" value="EGF"/>
    <property type="match status" value="13"/>
</dbReference>
<feature type="transmembrane region" description="Helical" evidence="3">
    <location>
        <begin position="3439"/>
        <end position="3457"/>
    </location>
</feature>
<feature type="compositionally biased region" description="Polar residues" evidence="2">
    <location>
        <begin position="480"/>
        <end position="502"/>
    </location>
</feature>
<feature type="disulfide bond" evidence="1">
    <location>
        <begin position="1944"/>
        <end position="1953"/>
    </location>
</feature>
<feature type="transmembrane region" description="Helical" evidence="3">
    <location>
        <begin position="3269"/>
        <end position="3289"/>
    </location>
</feature>
<feature type="transmembrane region" description="Helical" evidence="3">
    <location>
        <begin position="3409"/>
        <end position="3427"/>
    </location>
</feature>
<feature type="compositionally biased region" description="Polar residues" evidence="2">
    <location>
        <begin position="192"/>
        <end position="209"/>
    </location>
</feature>
<feature type="disulfide bond" evidence="1">
    <location>
        <begin position="1561"/>
        <end position="1570"/>
    </location>
</feature>
<feature type="transmembrane region" description="Helical" evidence="3">
    <location>
        <begin position="3110"/>
        <end position="3133"/>
    </location>
</feature>
<feature type="compositionally biased region" description="Low complexity" evidence="2">
    <location>
        <begin position="120"/>
        <end position="130"/>
    </location>
</feature>
<feature type="region of interest" description="Disordered" evidence="2">
    <location>
        <begin position="306"/>
        <end position="331"/>
    </location>
</feature>
<gene>
    <name evidence="5" type="ORF">BSAL_62520</name>
</gene>
<feature type="transmembrane region" description="Helical" evidence="3">
    <location>
        <begin position="3003"/>
        <end position="3024"/>
    </location>
</feature>